<evidence type="ECO:0000313" key="2">
    <source>
        <dbReference type="Proteomes" id="UP000296049"/>
    </source>
</evidence>
<dbReference type="Proteomes" id="UP000296049">
    <property type="component" value="Unassembled WGS sequence"/>
</dbReference>
<organism evidence="1 2">
    <name type="scientific">Anas platyrhynchos</name>
    <name type="common">Mallard</name>
    <name type="synonym">Anas boschas</name>
    <dbReference type="NCBI Taxonomy" id="8839"/>
    <lineage>
        <taxon>Eukaryota</taxon>
        <taxon>Metazoa</taxon>
        <taxon>Chordata</taxon>
        <taxon>Craniata</taxon>
        <taxon>Vertebrata</taxon>
        <taxon>Euteleostomi</taxon>
        <taxon>Archelosauria</taxon>
        <taxon>Archosauria</taxon>
        <taxon>Dinosauria</taxon>
        <taxon>Saurischia</taxon>
        <taxon>Theropoda</taxon>
        <taxon>Coelurosauria</taxon>
        <taxon>Aves</taxon>
        <taxon>Neognathae</taxon>
        <taxon>Galloanserae</taxon>
        <taxon>Anseriformes</taxon>
        <taxon>Anatidae</taxon>
        <taxon>Anatinae</taxon>
        <taxon>Anas</taxon>
    </lineage>
</organism>
<sequence>MVPMSGSCVANAFWLQAASGSEKLPLLAILINYSDNSNHLAFSTAGKTPVLSTPTSPKHLGLFKDYSNLPQGCNDVPCAVNEGRRSPDLRSPRDAVISLMCRLITSSAGAPKHTAAEVEEETTEQLGAVFLSLFFKEATNRQNEAEPQANESFT</sequence>
<gene>
    <name evidence="1" type="ORF">Anapl_16087</name>
</gene>
<name>R0JHN0_ANAPL</name>
<keyword evidence="2" id="KW-1185">Reference proteome</keyword>
<accession>R0JHN0</accession>
<dbReference type="EMBL" id="KB743886">
    <property type="protein sequence ID" value="EOA96750.1"/>
    <property type="molecule type" value="Genomic_DNA"/>
</dbReference>
<reference evidence="2" key="1">
    <citation type="journal article" date="2013" name="Nat. Genet.">
        <title>The duck genome and transcriptome provide insight into an avian influenza virus reservoir species.</title>
        <authorList>
            <person name="Huang Y."/>
            <person name="Li Y."/>
            <person name="Burt D.W."/>
            <person name="Chen H."/>
            <person name="Zhang Y."/>
            <person name="Qian W."/>
            <person name="Kim H."/>
            <person name="Gan S."/>
            <person name="Zhao Y."/>
            <person name="Li J."/>
            <person name="Yi K."/>
            <person name="Feng H."/>
            <person name="Zhu P."/>
            <person name="Li B."/>
            <person name="Liu Q."/>
            <person name="Fairley S."/>
            <person name="Magor K.E."/>
            <person name="Du Z."/>
            <person name="Hu X."/>
            <person name="Goodman L."/>
            <person name="Tafer H."/>
            <person name="Vignal A."/>
            <person name="Lee T."/>
            <person name="Kim K.W."/>
            <person name="Sheng Z."/>
            <person name="An Y."/>
            <person name="Searle S."/>
            <person name="Herrero J."/>
            <person name="Groenen M.A."/>
            <person name="Crooijmans R.P."/>
            <person name="Faraut T."/>
            <person name="Cai Q."/>
            <person name="Webster R.G."/>
            <person name="Aldridge J.R."/>
            <person name="Warren W.C."/>
            <person name="Bartschat S."/>
            <person name="Kehr S."/>
            <person name="Marz M."/>
            <person name="Stadler P.F."/>
            <person name="Smith J."/>
            <person name="Kraus R.H."/>
            <person name="Zhao Y."/>
            <person name="Ren L."/>
            <person name="Fei J."/>
            <person name="Morisson M."/>
            <person name="Kaiser P."/>
            <person name="Griffin D.K."/>
            <person name="Rao M."/>
            <person name="Pitel F."/>
            <person name="Wang J."/>
            <person name="Li N."/>
        </authorList>
    </citation>
    <scope>NUCLEOTIDE SEQUENCE [LARGE SCALE GENOMIC DNA]</scope>
</reference>
<dbReference type="AlphaFoldDB" id="R0JHN0"/>
<evidence type="ECO:0000313" key="1">
    <source>
        <dbReference type="EMBL" id="EOA96750.1"/>
    </source>
</evidence>
<proteinExistence type="predicted"/>
<protein>
    <submittedName>
        <fullName evidence="1">Uncharacterized protein</fullName>
    </submittedName>
</protein>